<feature type="transmembrane region" description="Helical" evidence="2">
    <location>
        <begin position="162"/>
        <end position="182"/>
    </location>
</feature>
<evidence type="ECO:0000256" key="1">
    <source>
        <dbReference type="SAM" id="MobiDB-lite"/>
    </source>
</evidence>
<feature type="region of interest" description="Disordered" evidence="1">
    <location>
        <begin position="1"/>
        <end position="23"/>
    </location>
</feature>
<reference evidence="3" key="1">
    <citation type="submission" date="2020-10" db="EMBL/GenBank/DDBJ databases">
        <authorList>
            <person name="Gilroy R."/>
        </authorList>
    </citation>
    <scope>NUCLEOTIDE SEQUENCE</scope>
    <source>
        <strain evidence="3">ChiGjej1B1-2707</strain>
    </source>
</reference>
<comment type="caution">
    <text evidence="3">The sequence shown here is derived from an EMBL/GenBank/DDBJ whole genome shotgun (WGS) entry which is preliminary data.</text>
</comment>
<sequence>MPEHNEPEMAQGGRIQAGEKHEKTVRSHEPALAKVLDGAWAEDDHAVLSDALPKNDAGVRPPGPLFPWMPAIPFFFLGLGLYRAWIEIAFVTPIFSFPAAQVATHDAYDIVMSVTLLLCAVFSRRLGPLFGKKWFYAVTVALMLLATVLLPISAFFHSFVVPLGWVAVLAGGVGTAFVILLWSELYGCLNPFRVALYYSGSLVIAAAVILLCRGMEFASFFAVSVALPLFSLGMVAAGFRSLPSERLPRAEAKPFAIP</sequence>
<dbReference type="AlphaFoldDB" id="A0A9D0ZZD9"/>
<protein>
    <submittedName>
        <fullName evidence="3">Uncharacterized protein</fullName>
    </submittedName>
</protein>
<dbReference type="EMBL" id="DVGB01000044">
    <property type="protein sequence ID" value="HIR01314.1"/>
    <property type="molecule type" value="Genomic_DNA"/>
</dbReference>
<organism evidence="3 4">
    <name type="scientific">Candidatus Aveggerthella stercoripullorum</name>
    <dbReference type="NCBI Taxonomy" id="2840688"/>
    <lineage>
        <taxon>Bacteria</taxon>
        <taxon>Bacillati</taxon>
        <taxon>Actinomycetota</taxon>
        <taxon>Coriobacteriia</taxon>
        <taxon>Eggerthellales</taxon>
        <taxon>Eggerthellaceae</taxon>
        <taxon>Eggerthellaceae incertae sedis</taxon>
        <taxon>Candidatus Aveggerthella</taxon>
    </lineage>
</organism>
<proteinExistence type="predicted"/>
<keyword evidence="2" id="KW-0472">Membrane</keyword>
<keyword evidence="2" id="KW-0812">Transmembrane</keyword>
<name>A0A9D0ZZD9_9ACTN</name>
<dbReference type="InterPro" id="IPR036259">
    <property type="entry name" value="MFS_trans_sf"/>
</dbReference>
<evidence type="ECO:0000313" key="4">
    <source>
        <dbReference type="Proteomes" id="UP000824261"/>
    </source>
</evidence>
<dbReference type="SUPFAM" id="SSF103473">
    <property type="entry name" value="MFS general substrate transporter"/>
    <property type="match status" value="1"/>
</dbReference>
<accession>A0A9D0ZZD9</accession>
<evidence type="ECO:0000313" key="3">
    <source>
        <dbReference type="EMBL" id="HIR01314.1"/>
    </source>
</evidence>
<evidence type="ECO:0000256" key="2">
    <source>
        <dbReference type="SAM" id="Phobius"/>
    </source>
</evidence>
<reference evidence="3" key="2">
    <citation type="journal article" date="2021" name="PeerJ">
        <title>Extensive microbial diversity within the chicken gut microbiome revealed by metagenomics and culture.</title>
        <authorList>
            <person name="Gilroy R."/>
            <person name="Ravi A."/>
            <person name="Getino M."/>
            <person name="Pursley I."/>
            <person name="Horton D.L."/>
            <person name="Alikhan N.F."/>
            <person name="Baker D."/>
            <person name="Gharbi K."/>
            <person name="Hall N."/>
            <person name="Watson M."/>
            <person name="Adriaenssens E.M."/>
            <person name="Foster-Nyarko E."/>
            <person name="Jarju S."/>
            <person name="Secka A."/>
            <person name="Antonio M."/>
            <person name="Oren A."/>
            <person name="Chaudhuri R.R."/>
            <person name="La Ragione R."/>
            <person name="Hildebrand F."/>
            <person name="Pallen M.J."/>
        </authorList>
    </citation>
    <scope>NUCLEOTIDE SEQUENCE</scope>
    <source>
        <strain evidence="3">ChiGjej1B1-2707</strain>
    </source>
</reference>
<feature type="transmembrane region" description="Helical" evidence="2">
    <location>
        <begin position="74"/>
        <end position="95"/>
    </location>
</feature>
<gene>
    <name evidence="3" type="ORF">IAA69_03520</name>
</gene>
<feature type="transmembrane region" description="Helical" evidence="2">
    <location>
        <begin position="217"/>
        <end position="239"/>
    </location>
</feature>
<feature type="transmembrane region" description="Helical" evidence="2">
    <location>
        <begin position="135"/>
        <end position="156"/>
    </location>
</feature>
<dbReference type="Proteomes" id="UP000824261">
    <property type="component" value="Unassembled WGS sequence"/>
</dbReference>
<keyword evidence="2" id="KW-1133">Transmembrane helix</keyword>
<feature type="transmembrane region" description="Helical" evidence="2">
    <location>
        <begin position="194"/>
        <end position="211"/>
    </location>
</feature>